<reference evidence="1 2" key="1">
    <citation type="journal article" date="2018" name="Biotechnol. Biofuels">
        <title>Integrative visual omics of the white-rot fungus Polyporus brumalis exposes the biotechnological potential of its oxidative enzymes for delignifying raw plant biomass.</title>
        <authorList>
            <person name="Miyauchi S."/>
            <person name="Rancon A."/>
            <person name="Drula E."/>
            <person name="Hage H."/>
            <person name="Chaduli D."/>
            <person name="Favel A."/>
            <person name="Grisel S."/>
            <person name="Henrissat B."/>
            <person name="Herpoel-Gimbert I."/>
            <person name="Ruiz-Duenas F.J."/>
            <person name="Chevret D."/>
            <person name="Hainaut M."/>
            <person name="Lin J."/>
            <person name="Wang M."/>
            <person name="Pangilinan J."/>
            <person name="Lipzen A."/>
            <person name="Lesage-Meessen L."/>
            <person name="Navarro D."/>
            <person name="Riley R."/>
            <person name="Grigoriev I.V."/>
            <person name="Zhou S."/>
            <person name="Raouche S."/>
            <person name="Rosso M.N."/>
        </authorList>
    </citation>
    <scope>NUCLEOTIDE SEQUENCE [LARGE SCALE GENOMIC DNA]</scope>
    <source>
        <strain evidence="1 2">BRFM 1820</strain>
    </source>
</reference>
<evidence type="ECO:0000313" key="2">
    <source>
        <dbReference type="Proteomes" id="UP000256964"/>
    </source>
</evidence>
<name>A0A371CVR0_9APHY</name>
<dbReference type="OrthoDB" id="2881727at2759"/>
<sequence length="127" mass="14222">MHLPCSVFSQRQLDLFLWLLKINDNQDMPSVRSMLNLNAALQRACGIDSIAYKGVLGHTYYVNALDQIIAQVNTRGRLLAEARQAARWVQEAADEVLTPMIRTSSGKDYYVHEPAMLNSGEVSISRA</sequence>
<keyword evidence="2" id="KW-1185">Reference proteome</keyword>
<evidence type="ECO:0000313" key="1">
    <source>
        <dbReference type="EMBL" id="RDX44355.1"/>
    </source>
</evidence>
<dbReference type="EMBL" id="KZ857451">
    <property type="protein sequence ID" value="RDX44355.1"/>
    <property type="molecule type" value="Genomic_DNA"/>
</dbReference>
<organism evidence="1 2">
    <name type="scientific">Lentinus brumalis</name>
    <dbReference type="NCBI Taxonomy" id="2498619"/>
    <lineage>
        <taxon>Eukaryota</taxon>
        <taxon>Fungi</taxon>
        <taxon>Dikarya</taxon>
        <taxon>Basidiomycota</taxon>
        <taxon>Agaricomycotina</taxon>
        <taxon>Agaricomycetes</taxon>
        <taxon>Polyporales</taxon>
        <taxon>Polyporaceae</taxon>
        <taxon>Lentinus</taxon>
    </lineage>
</organism>
<dbReference type="Proteomes" id="UP000256964">
    <property type="component" value="Unassembled WGS sequence"/>
</dbReference>
<accession>A0A371CVR0</accession>
<protein>
    <submittedName>
        <fullName evidence="1">Uncharacterized protein</fullName>
    </submittedName>
</protein>
<proteinExistence type="predicted"/>
<dbReference type="STRING" id="139420.A0A371CVR0"/>
<dbReference type="AlphaFoldDB" id="A0A371CVR0"/>
<gene>
    <name evidence="1" type="ORF">OH76DRAFT_1458044</name>
</gene>